<dbReference type="InterPro" id="IPR051012">
    <property type="entry name" value="CellSynth/LPSAsmb/PSIAsmb"/>
</dbReference>
<dbReference type="EMBL" id="JAKZMM010000019">
    <property type="protein sequence ID" value="MCJ2380722.1"/>
    <property type="molecule type" value="Genomic_DNA"/>
</dbReference>
<evidence type="ECO:0000256" key="3">
    <source>
        <dbReference type="PROSITE-ProRule" id="PRU00339"/>
    </source>
</evidence>
<proteinExistence type="predicted"/>
<accession>A0ABT0C137</accession>
<comment type="caution">
    <text evidence="4">The sequence shown here is derived from an EMBL/GenBank/DDBJ whole genome shotgun (WGS) entry which is preliminary data.</text>
</comment>
<organism evidence="4 5">
    <name type="scientific">Parabacteroides faecalis</name>
    <dbReference type="NCBI Taxonomy" id="2924040"/>
    <lineage>
        <taxon>Bacteria</taxon>
        <taxon>Pseudomonadati</taxon>
        <taxon>Bacteroidota</taxon>
        <taxon>Bacteroidia</taxon>
        <taxon>Bacteroidales</taxon>
        <taxon>Tannerellaceae</taxon>
        <taxon>Parabacteroides</taxon>
    </lineage>
</organism>
<dbReference type="InterPro" id="IPR011990">
    <property type="entry name" value="TPR-like_helical_dom_sf"/>
</dbReference>
<evidence type="ECO:0000256" key="2">
    <source>
        <dbReference type="ARBA" id="ARBA00022803"/>
    </source>
</evidence>
<dbReference type="RefSeq" id="WP_243324894.1">
    <property type="nucleotide sequence ID" value="NZ_JAKZMM010000019.1"/>
</dbReference>
<feature type="repeat" description="TPR" evidence="3">
    <location>
        <begin position="626"/>
        <end position="659"/>
    </location>
</feature>
<dbReference type="PANTHER" id="PTHR45586:SF1">
    <property type="entry name" value="LIPOPOLYSACCHARIDE ASSEMBLY PROTEIN B"/>
    <property type="match status" value="1"/>
</dbReference>
<dbReference type="SUPFAM" id="SSF48452">
    <property type="entry name" value="TPR-like"/>
    <property type="match status" value="1"/>
</dbReference>
<dbReference type="Gene3D" id="1.25.40.10">
    <property type="entry name" value="Tetratricopeptide repeat domain"/>
    <property type="match status" value="2"/>
</dbReference>
<dbReference type="Proteomes" id="UP001165444">
    <property type="component" value="Unassembled WGS sequence"/>
</dbReference>
<evidence type="ECO:0000313" key="5">
    <source>
        <dbReference type="Proteomes" id="UP001165444"/>
    </source>
</evidence>
<feature type="repeat" description="TPR" evidence="3">
    <location>
        <begin position="592"/>
        <end position="625"/>
    </location>
</feature>
<sequence length="728" mass="85245">MTIQDINKTYSRIIEWLDRKELKNVFDGLQGLIAGSGHYNFQDKLDELQETYKYMLRYRMDGIQDPMQEQIYRQIQASAYELADAVKLKALATDSPLYYYSRRRSLKLSCAIPFRNLHQQLGSVQDMKAADADIRVKQELEAACLTLFNKIWISDPLSTEEVCELQAVLQDEELPESVGCQVVSALLLGLEEYFDKEKMGLLFDAASSRKQEISVRALIAILLILYKYRKRISLYPFVSDRMSALAEALPSFTQIIQTIILRFILSRETEKISKKLWDEILPGMMKLSPTLGEKINLKDLNPEQLGDEMNPEWQESIFADKELSRMMTEFSELQMEGADVLHSTFVHLKNYPFFREIGNWFLPFTAGHSALESGFKTNKSELRLFEQMTQTSFMCNSDQYSFFLSMLQLPEAARSAMMGQFNEQTAEMIRQNREELLEKHSKVEQIAGRYIQDLYRFYKLFPSHLDFDDIFTYTLDFHNLSEVRPFISDAVSLTAIAEYYLRKNYFQDALTIFEELIKQDSENDILYQKAGYCRQMNGDLEGALKDYLHADLLNPNSKWIIRRIAVCYKTLKQPEKALAYYHRYEALNPDNLSVQISIGHCHLELKNYNEALKYYYKVDYLDTSSHKAWRPIAWCSFLTGKYDQARKYYKKILEAQPNMQDYLNAGHTEWVLQNNKAALDFYKQAVEKENGDWFKFYNQFEQDIPDLKKAGIEEDEIPLMLDQLRYML</sequence>
<evidence type="ECO:0000313" key="4">
    <source>
        <dbReference type="EMBL" id="MCJ2380722.1"/>
    </source>
</evidence>
<dbReference type="PANTHER" id="PTHR45586">
    <property type="entry name" value="TPR REPEAT-CONTAINING PROTEIN PA4667"/>
    <property type="match status" value="1"/>
</dbReference>
<evidence type="ECO:0000256" key="1">
    <source>
        <dbReference type="ARBA" id="ARBA00022737"/>
    </source>
</evidence>
<dbReference type="PROSITE" id="PS50005">
    <property type="entry name" value="TPR"/>
    <property type="match status" value="3"/>
</dbReference>
<reference evidence="4 5" key="1">
    <citation type="submission" date="2022-03" db="EMBL/GenBank/DDBJ databases">
        <title>Parabacteroides sp. nov. isolated from swine feces.</title>
        <authorList>
            <person name="Bak J.E."/>
        </authorList>
    </citation>
    <scope>NUCLEOTIDE SEQUENCE [LARGE SCALE GENOMIC DNA]</scope>
    <source>
        <strain evidence="4 5">AGMB00274</strain>
    </source>
</reference>
<dbReference type="InterPro" id="IPR019734">
    <property type="entry name" value="TPR_rpt"/>
</dbReference>
<feature type="repeat" description="TPR" evidence="3">
    <location>
        <begin position="490"/>
        <end position="523"/>
    </location>
</feature>
<keyword evidence="1" id="KW-0677">Repeat</keyword>
<name>A0ABT0C137_9BACT</name>
<dbReference type="Pfam" id="PF13181">
    <property type="entry name" value="TPR_8"/>
    <property type="match status" value="1"/>
</dbReference>
<gene>
    <name evidence="4" type="ORF">MUN53_08880</name>
</gene>
<keyword evidence="5" id="KW-1185">Reference proteome</keyword>
<protein>
    <submittedName>
        <fullName evidence="4">Tetratricopeptide repeat protein</fullName>
    </submittedName>
</protein>
<dbReference type="SMART" id="SM00028">
    <property type="entry name" value="TPR"/>
    <property type="match status" value="6"/>
</dbReference>
<keyword evidence="2 3" id="KW-0802">TPR repeat</keyword>
<dbReference type="Pfam" id="PF13432">
    <property type="entry name" value="TPR_16"/>
    <property type="match status" value="1"/>
</dbReference>